<evidence type="ECO:0000313" key="2">
    <source>
        <dbReference type="EMBL" id="CCA77041.1"/>
    </source>
</evidence>
<feature type="domain" description="Reverse transcriptase" evidence="1">
    <location>
        <begin position="60"/>
        <end position="367"/>
    </location>
</feature>
<dbReference type="Proteomes" id="UP000007148">
    <property type="component" value="Unassembled WGS sequence"/>
</dbReference>
<dbReference type="eggNOG" id="KOG1075">
    <property type="taxonomic scope" value="Eukaryota"/>
</dbReference>
<evidence type="ECO:0000313" key="3">
    <source>
        <dbReference type="Proteomes" id="UP000007148"/>
    </source>
</evidence>
<comment type="caution">
    <text evidence="2">The sequence shown here is derived from an EMBL/GenBank/DDBJ whole genome shotgun (WGS) entry which is preliminary data.</text>
</comment>
<dbReference type="HOGENOM" id="CLU_000680_3_1_1"/>
<sequence length="372" mass="40853">INNTAYDEPLEDFVIREKEVLNTIFQFPAYKAPGPSGVINAAIEVLGHQLAPIITNSVNASLRLGHYPSGWKHSMTVVIRKPGKPDYTVPKAYRPIALEEALSSVCEAVLSCKLSQLAENANLLPQMQFGARSGRTTTDAILSLTKWTREVRGKTSIYGVTNLGRVSERLESKGEPSTKSPPFSILTSLKPSLTSTQYDYATICDVEECRQTSMVNLISNFLEDRTTRLVFDDHKSDTFEASNGFSQGSALSPLLYNFYTADLLDIAGPSPPRGRPRALVCAFVNDTSLAVSSPSFKENVEMLEALAPRAVTWGQQHTSQFDPNKFTLVHILTKQAAKTKPDQTLPVKVGDVTIKPVESARLLGVTIDRHLD</sequence>
<accession>G4U0E8</accession>
<dbReference type="InterPro" id="IPR000477">
    <property type="entry name" value="RT_dom"/>
</dbReference>
<protein>
    <recommendedName>
        <fullName evidence="1">Reverse transcriptase domain-containing protein</fullName>
    </recommendedName>
</protein>
<dbReference type="PANTHER" id="PTHR33481:SF1">
    <property type="entry name" value="ENDONUCLEASE_EXONUCLEASE_PHOSPHATASE DOMAIN-CONTAINING PROTEIN-RELATED"/>
    <property type="match status" value="1"/>
</dbReference>
<dbReference type="OrthoDB" id="412006at2759"/>
<organism evidence="2 3">
    <name type="scientific">Serendipita indica (strain DSM 11827)</name>
    <name type="common">Root endophyte fungus</name>
    <name type="synonym">Piriformospora indica</name>
    <dbReference type="NCBI Taxonomy" id="1109443"/>
    <lineage>
        <taxon>Eukaryota</taxon>
        <taxon>Fungi</taxon>
        <taxon>Dikarya</taxon>
        <taxon>Basidiomycota</taxon>
        <taxon>Agaricomycotina</taxon>
        <taxon>Agaricomycetes</taxon>
        <taxon>Sebacinales</taxon>
        <taxon>Serendipitaceae</taxon>
        <taxon>Serendipita</taxon>
    </lineage>
</organism>
<dbReference type="AlphaFoldDB" id="G4U0E8"/>
<name>G4U0E8_SERID</name>
<dbReference type="Pfam" id="PF00078">
    <property type="entry name" value="RVT_1"/>
    <property type="match status" value="1"/>
</dbReference>
<gene>
    <name evidence="2" type="ORF">PIIN_11026</name>
</gene>
<dbReference type="PANTHER" id="PTHR33481">
    <property type="entry name" value="REVERSE TRANSCRIPTASE"/>
    <property type="match status" value="1"/>
</dbReference>
<evidence type="ECO:0000259" key="1">
    <source>
        <dbReference type="PROSITE" id="PS50878"/>
    </source>
</evidence>
<dbReference type="OMA" id="YDYATIC"/>
<dbReference type="InParanoid" id="G4U0E8"/>
<keyword evidence="3" id="KW-1185">Reference proteome</keyword>
<feature type="non-terminal residue" evidence="2">
    <location>
        <position position="372"/>
    </location>
</feature>
<dbReference type="PROSITE" id="PS50878">
    <property type="entry name" value="RT_POL"/>
    <property type="match status" value="1"/>
</dbReference>
<reference evidence="2 3" key="1">
    <citation type="journal article" date="2011" name="PLoS Pathog.">
        <title>Endophytic Life Strategies Decoded by Genome and Transcriptome Analyses of the Mutualistic Root Symbiont Piriformospora indica.</title>
        <authorList>
            <person name="Zuccaro A."/>
            <person name="Lahrmann U."/>
            <person name="Guldener U."/>
            <person name="Langen G."/>
            <person name="Pfiffi S."/>
            <person name="Biedenkopf D."/>
            <person name="Wong P."/>
            <person name="Samans B."/>
            <person name="Grimm C."/>
            <person name="Basiewicz M."/>
            <person name="Murat C."/>
            <person name="Martin F."/>
            <person name="Kogel K.H."/>
        </authorList>
    </citation>
    <scope>NUCLEOTIDE SEQUENCE [LARGE SCALE GENOMIC DNA]</scope>
    <source>
        <strain evidence="2 3">DSM 11827</strain>
    </source>
</reference>
<dbReference type="STRING" id="1109443.G4U0E8"/>
<proteinExistence type="predicted"/>
<dbReference type="EMBL" id="CAFZ01001213">
    <property type="protein sequence ID" value="CCA77041.1"/>
    <property type="molecule type" value="Genomic_DNA"/>
</dbReference>